<dbReference type="RefSeq" id="WP_344086537.1">
    <property type="nucleotide sequence ID" value="NZ_BAAALS010000030.1"/>
</dbReference>
<accession>A0ABN2L3N5</accession>
<evidence type="ECO:0000313" key="1">
    <source>
        <dbReference type="EMBL" id="GAA1771584.1"/>
    </source>
</evidence>
<name>A0ABN2L3N5_9ACTN</name>
<sequence>MSTDSFPKLTPLQLSALVILMSEAREITNAELMDMAGFTLTGKDRTGLEALGLTESRKVGRVVAHQLTDKGWRMCKQLGTSTSVTGSRPGRALLVLLTGVHRSLDRAQVSHADFFKQGEMPAPEPAAPAGDVETRIRSVYRDLARVPGDWISLADLRASLADLDRSTVDEALRVLSRQADVQLIPVANSKALDTRDREAALRLGGEDIHALAIGRG</sequence>
<organism evidence="1 2">
    <name type="scientific">Luedemannella helvata</name>
    <dbReference type="NCBI Taxonomy" id="349315"/>
    <lineage>
        <taxon>Bacteria</taxon>
        <taxon>Bacillati</taxon>
        <taxon>Actinomycetota</taxon>
        <taxon>Actinomycetes</taxon>
        <taxon>Micromonosporales</taxon>
        <taxon>Micromonosporaceae</taxon>
        <taxon>Luedemannella</taxon>
    </lineage>
</organism>
<comment type="caution">
    <text evidence="1">The sequence shown here is derived from an EMBL/GenBank/DDBJ whole genome shotgun (WGS) entry which is preliminary data.</text>
</comment>
<proteinExistence type="predicted"/>
<evidence type="ECO:0000313" key="2">
    <source>
        <dbReference type="Proteomes" id="UP001500655"/>
    </source>
</evidence>
<gene>
    <name evidence="1" type="ORF">GCM10009681_48790</name>
</gene>
<dbReference type="EMBL" id="BAAALS010000030">
    <property type="protein sequence ID" value="GAA1771584.1"/>
    <property type="molecule type" value="Genomic_DNA"/>
</dbReference>
<reference evidence="1 2" key="1">
    <citation type="journal article" date="2019" name="Int. J. Syst. Evol. Microbiol.">
        <title>The Global Catalogue of Microorganisms (GCM) 10K type strain sequencing project: providing services to taxonomists for standard genome sequencing and annotation.</title>
        <authorList>
            <consortium name="The Broad Institute Genomics Platform"/>
            <consortium name="The Broad Institute Genome Sequencing Center for Infectious Disease"/>
            <person name="Wu L."/>
            <person name="Ma J."/>
        </authorList>
    </citation>
    <scope>NUCLEOTIDE SEQUENCE [LARGE SCALE GENOMIC DNA]</scope>
    <source>
        <strain evidence="1 2">JCM 13249</strain>
    </source>
</reference>
<protein>
    <recommendedName>
        <fullName evidence="3">MarR family transcriptional regulator</fullName>
    </recommendedName>
</protein>
<keyword evidence="2" id="KW-1185">Reference proteome</keyword>
<evidence type="ECO:0008006" key="3">
    <source>
        <dbReference type="Google" id="ProtNLM"/>
    </source>
</evidence>
<dbReference type="Proteomes" id="UP001500655">
    <property type="component" value="Unassembled WGS sequence"/>
</dbReference>